<name>A0A4Y2NJA2_ARAVE</name>
<gene>
    <name evidence="2" type="ORF">AVEN_72125_1</name>
</gene>
<dbReference type="EMBL" id="BGPR01009338">
    <property type="protein sequence ID" value="GBN39381.1"/>
    <property type="molecule type" value="Genomic_DNA"/>
</dbReference>
<organism evidence="2 3">
    <name type="scientific">Araneus ventricosus</name>
    <name type="common">Orbweaver spider</name>
    <name type="synonym">Epeira ventricosa</name>
    <dbReference type="NCBI Taxonomy" id="182803"/>
    <lineage>
        <taxon>Eukaryota</taxon>
        <taxon>Metazoa</taxon>
        <taxon>Ecdysozoa</taxon>
        <taxon>Arthropoda</taxon>
        <taxon>Chelicerata</taxon>
        <taxon>Arachnida</taxon>
        <taxon>Araneae</taxon>
        <taxon>Araneomorphae</taxon>
        <taxon>Entelegynae</taxon>
        <taxon>Araneoidea</taxon>
        <taxon>Araneidae</taxon>
        <taxon>Araneus</taxon>
    </lineage>
</organism>
<evidence type="ECO:0000256" key="1">
    <source>
        <dbReference type="SAM" id="MobiDB-lite"/>
    </source>
</evidence>
<keyword evidence="3" id="KW-1185">Reference proteome</keyword>
<comment type="caution">
    <text evidence="2">The sequence shown here is derived from an EMBL/GenBank/DDBJ whole genome shotgun (WGS) entry which is preliminary data.</text>
</comment>
<evidence type="ECO:0000313" key="2">
    <source>
        <dbReference type="EMBL" id="GBN39381.1"/>
    </source>
</evidence>
<dbReference type="Proteomes" id="UP000499080">
    <property type="component" value="Unassembled WGS sequence"/>
</dbReference>
<proteinExistence type="predicted"/>
<accession>A0A4Y2NJA2</accession>
<reference evidence="2 3" key="1">
    <citation type="journal article" date="2019" name="Sci. Rep.">
        <title>Orb-weaving spider Araneus ventricosus genome elucidates the spidroin gene catalogue.</title>
        <authorList>
            <person name="Kono N."/>
            <person name="Nakamura H."/>
            <person name="Ohtoshi R."/>
            <person name="Moran D.A.P."/>
            <person name="Shinohara A."/>
            <person name="Yoshida Y."/>
            <person name="Fujiwara M."/>
            <person name="Mori M."/>
            <person name="Tomita M."/>
            <person name="Arakawa K."/>
        </authorList>
    </citation>
    <scope>NUCLEOTIDE SEQUENCE [LARGE SCALE GENOMIC DNA]</scope>
</reference>
<protein>
    <submittedName>
        <fullName evidence="2">Uncharacterized protein</fullName>
    </submittedName>
</protein>
<feature type="compositionally biased region" description="Polar residues" evidence="1">
    <location>
        <begin position="70"/>
        <end position="85"/>
    </location>
</feature>
<sequence length="85" mass="9829">MRNRRNLEQMDWKWWNSNELKILNSIRRFQPRCEGSRRTKDLPTLGLRVKGRDETKNPPCGRGGAKGGRNSATLNLASKQTLEHP</sequence>
<evidence type="ECO:0000313" key="3">
    <source>
        <dbReference type="Proteomes" id="UP000499080"/>
    </source>
</evidence>
<dbReference type="AlphaFoldDB" id="A0A4Y2NJA2"/>
<feature type="region of interest" description="Disordered" evidence="1">
    <location>
        <begin position="49"/>
        <end position="85"/>
    </location>
</feature>